<comment type="caution">
    <text evidence="2">The sequence shown here is derived from an EMBL/GenBank/DDBJ whole genome shotgun (WGS) entry which is preliminary data.</text>
</comment>
<dbReference type="EMBL" id="JAQQAF010000006">
    <property type="protein sequence ID" value="KAJ8477659.1"/>
    <property type="molecule type" value="Genomic_DNA"/>
</dbReference>
<protein>
    <submittedName>
        <fullName evidence="2">Uncharacterized protein</fullName>
    </submittedName>
</protein>
<dbReference type="Proteomes" id="UP001222027">
    <property type="component" value="Unassembled WGS sequence"/>
</dbReference>
<feature type="region of interest" description="Disordered" evidence="1">
    <location>
        <begin position="90"/>
        <end position="111"/>
    </location>
</feature>
<dbReference type="AlphaFoldDB" id="A0AAV8QLV9"/>
<feature type="compositionally biased region" description="Low complexity" evidence="1">
    <location>
        <begin position="95"/>
        <end position="104"/>
    </location>
</feature>
<proteinExistence type="predicted"/>
<feature type="region of interest" description="Disordered" evidence="1">
    <location>
        <begin position="1"/>
        <end position="52"/>
    </location>
</feature>
<feature type="compositionally biased region" description="Polar residues" evidence="1">
    <location>
        <begin position="203"/>
        <end position="218"/>
    </location>
</feature>
<evidence type="ECO:0000313" key="2">
    <source>
        <dbReference type="EMBL" id="KAJ8477659.1"/>
    </source>
</evidence>
<gene>
    <name evidence="2" type="ORF">OPV22_021386</name>
</gene>
<name>A0AAV8QLV9_ENSVE</name>
<accession>A0AAV8QLV9</accession>
<feature type="region of interest" description="Disordered" evidence="1">
    <location>
        <begin position="190"/>
        <end position="229"/>
    </location>
</feature>
<feature type="compositionally biased region" description="Basic and acidic residues" evidence="1">
    <location>
        <begin position="1"/>
        <end position="24"/>
    </location>
</feature>
<reference evidence="2 3" key="1">
    <citation type="submission" date="2022-12" db="EMBL/GenBank/DDBJ databases">
        <title>Chromosome-scale assembly of the Ensete ventricosum genome.</title>
        <authorList>
            <person name="Dussert Y."/>
            <person name="Stocks J."/>
            <person name="Wendawek A."/>
            <person name="Woldeyes F."/>
            <person name="Nichols R.A."/>
            <person name="Borrell J.S."/>
        </authorList>
    </citation>
    <scope>NUCLEOTIDE SEQUENCE [LARGE SCALE GENOMIC DNA]</scope>
    <source>
        <strain evidence="3">cv. Maze</strain>
        <tissue evidence="2">Seeds</tissue>
    </source>
</reference>
<evidence type="ECO:0000256" key="1">
    <source>
        <dbReference type="SAM" id="MobiDB-lite"/>
    </source>
</evidence>
<evidence type="ECO:0000313" key="3">
    <source>
        <dbReference type="Proteomes" id="UP001222027"/>
    </source>
</evidence>
<keyword evidence="3" id="KW-1185">Reference proteome</keyword>
<feature type="compositionally biased region" description="Polar residues" evidence="1">
    <location>
        <begin position="34"/>
        <end position="43"/>
    </location>
</feature>
<sequence>MRRRGERREKGEGRGGEGREERLRPPQSVRRGIKTNSYNSQPAIRSDSQSFAASSSRAIKSRGIFFILPVFRPRPAQSTLVQHAIVAPPFGAPASTSSSSSSSSCGRNREEKETSIKYLLGNEEWEKVSRLAVTCEREFGASRQFRLSTVEKGSSGNGGRLVPVSVSVSDSSNGPRGIVGYISSASSIAPPLVTKEEPVPSTARRSSQLLLHPSTTADRLSPCSRDVAA</sequence>
<organism evidence="2 3">
    <name type="scientific">Ensete ventricosum</name>
    <name type="common">Abyssinian banana</name>
    <name type="synonym">Musa ensete</name>
    <dbReference type="NCBI Taxonomy" id="4639"/>
    <lineage>
        <taxon>Eukaryota</taxon>
        <taxon>Viridiplantae</taxon>
        <taxon>Streptophyta</taxon>
        <taxon>Embryophyta</taxon>
        <taxon>Tracheophyta</taxon>
        <taxon>Spermatophyta</taxon>
        <taxon>Magnoliopsida</taxon>
        <taxon>Liliopsida</taxon>
        <taxon>Zingiberales</taxon>
        <taxon>Musaceae</taxon>
        <taxon>Ensete</taxon>
    </lineage>
</organism>